<dbReference type="PANTHER" id="PTHR46551:SF1">
    <property type="entry name" value="SAP DOMAIN-CONTAINING RIBONUCLEOPROTEIN"/>
    <property type="match status" value="1"/>
</dbReference>
<feature type="compositionally biased region" description="Basic residues" evidence="3">
    <location>
        <begin position="214"/>
        <end position="230"/>
    </location>
</feature>
<evidence type="ECO:0000313" key="6">
    <source>
        <dbReference type="Proteomes" id="UP000054886"/>
    </source>
</evidence>
<accession>A0A0W0D2C1</accession>
<gene>
    <name evidence="5" type="ORF">AO440_002911</name>
</gene>
<dbReference type="InterPro" id="IPR003034">
    <property type="entry name" value="SAP_dom"/>
</dbReference>
<dbReference type="PANTHER" id="PTHR46551">
    <property type="entry name" value="SAP DOMAIN-CONTAINING RIBONUCLEOPROTEIN"/>
    <property type="match status" value="1"/>
</dbReference>
<evidence type="ECO:0000256" key="1">
    <source>
        <dbReference type="ARBA" id="ARBA00022553"/>
    </source>
</evidence>
<evidence type="ECO:0000259" key="4">
    <source>
        <dbReference type="PROSITE" id="PS50800"/>
    </source>
</evidence>
<dbReference type="GO" id="GO:0016973">
    <property type="term" value="P:poly(A)+ mRNA export from nucleus"/>
    <property type="evidence" value="ECO:0007669"/>
    <property type="project" value="EnsemblFungi"/>
</dbReference>
<feature type="compositionally biased region" description="Basic and acidic residues" evidence="3">
    <location>
        <begin position="105"/>
        <end position="124"/>
    </location>
</feature>
<dbReference type="GO" id="GO:0005634">
    <property type="term" value="C:nucleus"/>
    <property type="evidence" value="ECO:0007669"/>
    <property type="project" value="TreeGrafter"/>
</dbReference>
<keyword evidence="1" id="KW-0597">Phosphoprotein</keyword>
<dbReference type="Proteomes" id="UP000054886">
    <property type="component" value="Unassembled WGS sequence"/>
</dbReference>
<dbReference type="GO" id="GO:0006368">
    <property type="term" value="P:transcription elongation by RNA polymerase II"/>
    <property type="evidence" value="ECO:0007669"/>
    <property type="project" value="EnsemblFungi"/>
</dbReference>
<feature type="domain" description="SAP" evidence="4">
    <location>
        <begin position="4"/>
        <end position="38"/>
    </location>
</feature>
<dbReference type="AlphaFoldDB" id="A0A0W0D2C1"/>
<comment type="caution">
    <text evidence="5">The sequence shown here is derived from an EMBL/GenBank/DDBJ whole genome shotgun (WGS) entry which is preliminary data.</text>
</comment>
<protein>
    <submittedName>
        <fullName evidence="5">Protein THO1</fullName>
    </submittedName>
</protein>
<dbReference type="GO" id="GO:0003690">
    <property type="term" value="F:double-stranded DNA binding"/>
    <property type="evidence" value="ECO:0007669"/>
    <property type="project" value="EnsemblFungi"/>
</dbReference>
<dbReference type="VEuPathDB" id="FungiDB:GWK60_J02805"/>
<evidence type="ECO:0000313" key="5">
    <source>
        <dbReference type="EMBL" id="KTA95891.1"/>
    </source>
</evidence>
<dbReference type="GO" id="GO:0003682">
    <property type="term" value="F:chromatin binding"/>
    <property type="evidence" value="ECO:0007669"/>
    <property type="project" value="EnsemblFungi"/>
</dbReference>
<dbReference type="Pfam" id="PF02037">
    <property type="entry name" value="SAP"/>
    <property type="match status" value="1"/>
</dbReference>
<dbReference type="VEuPathDB" id="FungiDB:GVI51_J02827"/>
<organism evidence="5 6">
    <name type="scientific">Candida glabrata</name>
    <name type="common">Yeast</name>
    <name type="synonym">Torulopsis glabrata</name>
    <dbReference type="NCBI Taxonomy" id="5478"/>
    <lineage>
        <taxon>Eukaryota</taxon>
        <taxon>Fungi</taxon>
        <taxon>Dikarya</taxon>
        <taxon>Ascomycota</taxon>
        <taxon>Saccharomycotina</taxon>
        <taxon>Saccharomycetes</taxon>
        <taxon>Saccharomycetales</taxon>
        <taxon>Saccharomycetaceae</taxon>
        <taxon>Nakaseomyces</taxon>
    </lineage>
</organism>
<proteinExistence type="inferred from homology"/>
<dbReference type="InterPro" id="IPR052240">
    <property type="entry name" value="SAP_domain_ribonucleoprotein"/>
</dbReference>
<dbReference type="Gene3D" id="1.10.720.30">
    <property type="entry name" value="SAP domain"/>
    <property type="match status" value="1"/>
</dbReference>
<dbReference type="GO" id="GO:0022618">
    <property type="term" value="P:protein-RNA complex assembly"/>
    <property type="evidence" value="ECO:0007669"/>
    <property type="project" value="EnsemblFungi"/>
</dbReference>
<dbReference type="EMBL" id="LLZZ01000178">
    <property type="protein sequence ID" value="KTA95891.1"/>
    <property type="molecule type" value="Genomic_DNA"/>
</dbReference>
<name>A0A0W0D2C1_CANGB</name>
<feature type="region of interest" description="Disordered" evidence="3">
    <location>
        <begin position="37"/>
        <end position="124"/>
    </location>
</feature>
<sequence>MSNYSALTVVQLKELLTERNLSVAGLKNQLVERLTNDDKAKEAAGEAAPAPVTEEAAPAPAAAPVAAEVEEPKVEEAKPEEETKAEPASNEAAPAVASEQPAEASEDKPAEVQEKAPEVKEPEKELFDILTAEEIKQRATELIDKKLHRAKKFGAEQDQIDSLEKLKVRIDRFGVDRNMSIALELGLVKPKEVRQQNRSNKNNNRNGHKGGNNKNRKGRVNKNRGSGRRW</sequence>
<dbReference type="Pfam" id="PF18592">
    <property type="entry name" value="Tho1_MOS11_C"/>
    <property type="match status" value="1"/>
</dbReference>
<feature type="region of interest" description="Disordered" evidence="3">
    <location>
        <begin position="187"/>
        <end position="230"/>
    </location>
</feature>
<dbReference type="VEuPathDB" id="FungiDB:B1J91_J02992g"/>
<evidence type="ECO:0000256" key="2">
    <source>
        <dbReference type="ARBA" id="ARBA00046328"/>
    </source>
</evidence>
<dbReference type="GO" id="GO:0003723">
    <property type="term" value="F:RNA binding"/>
    <property type="evidence" value="ECO:0007669"/>
    <property type="project" value="EnsemblFungi"/>
</dbReference>
<feature type="compositionally biased region" description="Low complexity" evidence="3">
    <location>
        <begin position="45"/>
        <end position="67"/>
    </location>
</feature>
<evidence type="ECO:0000256" key="3">
    <source>
        <dbReference type="SAM" id="MobiDB-lite"/>
    </source>
</evidence>
<dbReference type="InterPro" id="IPR040746">
    <property type="entry name" value="THO1_MOS11_C"/>
</dbReference>
<dbReference type="SUPFAM" id="SSF68906">
    <property type="entry name" value="SAP domain"/>
    <property type="match status" value="1"/>
</dbReference>
<comment type="similarity">
    <text evidence="2">Belongs to the SAP domain-containing ribonucleoprotein family.</text>
</comment>
<dbReference type="PROSITE" id="PS50800">
    <property type="entry name" value="SAP"/>
    <property type="match status" value="1"/>
</dbReference>
<dbReference type="SMART" id="SM00513">
    <property type="entry name" value="SAP"/>
    <property type="match status" value="1"/>
</dbReference>
<reference evidence="5 6" key="1">
    <citation type="submission" date="2015-10" db="EMBL/GenBank/DDBJ databases">
        <title>Draft genomes sequences of Candida glabrata isolates 1A, 1B, 2A, 2B, 3A and 3B.</title>
        <authorList>
            <person name="Haavelsrud O.E."/>
            <person name="Gaustad P."/>
        </authorList>
    </citation>
    <scope>NUCLEOTIDE SEQUENCE [LARGE SCALE GENOMIC DNA]</scope>
    <source>
        <strain evidence="5">910700640</strain>
    </source>
</reference>
<dbReference type="VEuPathDB" id="FungiDB:CAGL0J02992g"/>
<dbReference type="InterPro" id="IPR036361">
    <property type="entry name" value="SAP_dom_sf"/>
</dbReference>
<feature type="compositionally biased region" description="Basic and acidic residues" evidence="3">
    <location>
        <begin position="70"/>
        <end position="85"/>
    </location>
</feature>